<proteinExistence type="inferred from homology"/>
<dbReference type="Pfam" id="PF02899">
    <property type="entry name" value="Phage_int_SAM_1"/>
    <property type="match status" value="1"/>
</dbReference>
<comment type="similarity">
    <text evidence="1">Belongs to the 'phage' integrase family.</text>
</comment>
<keyword evidence="2" id="KW-0229">DNA integration</keyword>
<evidence type="ECO:0000259" key="8">
    <source>
        <dbReference type="PROSITE" id="PS51900"/>
    </source>
</evidence>
<sequence>MWRCRLRGAIQQTLRRSGISLATSAHYFSDRASVEIPHPFQEVIVMLEELFVRVHARYTSSPHAAELNEFALWLISHGYGQRYAQRLVFRAMRSLDAFDLPSASQWTDQQIDRAFRNRRHPRLYRHASHAFRAFLVSVDRLLPTPAEDPRAVLIEQFADYLKEVRGLHQHTVSQYVSEVRSFLNATLANSSSMDSINVDDIERYVSRRSRSVNRHTLHYVLAQIRVFLDYCSERGVLPRPIQSIDLPRAFRRDQPPRALTSDLIERFLDSIDRRDRCGWRDFMLFHLMARYGLRTGETTRLTIDSIDWAARALRVEQYKTRSWLTLPLASETIELLHRYLADRRRTSPCGALFLTATAPDRPMTNAAVSVAFKFRARRSGLPIADASSYALRHSFAMRLFESGVNIKTIGDLMGHQSLESTAVYLRLHMNALRDVPLPVPQPQPGSGGHHVRLES</sequence>
<feature type="region of interest" description="Disordered" evidence="6">
    <location>
        <begin position="436"/>
        <end position="455"/>
    </location>
</feature>
<dbReference type="PROSITE" id="PS51898">
    <property type="entry name" value="TYR_RECOMBINASE"/>
    <property type="match status" value="1"/>
</dbReference>
<evidence type="ECO:0000256" key="1">
    <source>
        <dbReference type="ARBA" id="ARBA00008857"/>
    </source>
</evidence>
<accession>A0A4R5L5X1</accession>
<reference evidence="9 10" key="1">
    <citation type="submission" date="2019-03" db="EMBL/GenBank/DDBJ databases">
        <title>Paraburkholderia sp. isolated from native Mimosa gymnas in Guartela State Park, Brazil.</title>
        <authorList>
            <person name="Paulitsch F."/>
            <person name="Hungria M."/>
            <person name="Delamuta J.R.M."/>
            <person name="Ribeiro R.A."/>
            <person name="Dall'Agnol R."/>
            <person name="Silva J.S.B."/>
        </authorList>
    </citation>
    <scope>NUCLEOTIDE SEQUENCE [LARGE SCALE GENOMIC DNA]</scope>
    <source>
        <strain evidence="9 10">CNPSo 3008</strain>
    </source>
</reference>
<dbReference type="GO" id="GO:0006310">
    <property type="term" value="P:DNA recombination"/>
    <property type="evidence" value="ECO:0007669"/>
    <property type="project" value="UniProtKB-KW"/>
</dbReference>
<feature type="domain" description="Tyr recombinase" evidence="7">
    <location>
        <begin position="254"/>
        <end position="437"/>
    </location>
</feature>
<dbReference type="OrthoDB" id="8912821at2"/>
<dbReference type="InterPro" id="IPR004107">
    <property type="entry name" value="Integrase_SAM-like_N"/>
</dbReference>
<dbReference type="SUPFAM" id="SSF56349">
    <property type="entry name" value="DNA breaking-rejoining enzymes"/>
    <property type="match status" value="1"/>
</dbReference>
<evidence type="ECO:0000256" key="6">
    <source>
        <dbReference type="SAM" id="MobiDB-lite"/>
    </source>
</evidence>
<dbReference type="AlphaFoldDB" id="A0A4R5L5X1"/>
<dbReference type="InterPro" id="IPR044068">
    <property type="entry name" value="CB"/>
</dbReference>
<dbReference type="GO" id="GO:0015074">
    <property type="term" value="P:DNA integration"/>
    <property type="evidence" value="ECO:0007669"/>
    <property type="project" value="UniProtKB-KW"/>
</dbReference>
<dbReference type="InterPro" id="IPR010998">
    <property type="entry name" value="Integrase_recombinase_N"/>
</dbReference>
<dbReference type="PANTHER" id="PTHR30349">
    <property type="entry name" value="PHAGE INTEGRASE-RELATED"/>
    <property type="match status" value="1"/>
</dbReference>
<dbReference type="InterPro" id="IPR011010">
    <property type="entry name" value="DNA_brk_join_enz"/>
</dbReference>
<dbReference type="EMBL" id="SMOD01000048">
    <property type="protein sequence ID" value="TDG03027.1"/>
    <property type="molecule type" value="Genomic_DNA"/>
</dbReference>
<dbReference type="InterPro" id="IPR002104">
    <property type="entry name" value="Integrase_catalytic"/>
</dbReference>
<dbReference type="InterPro" id="IPR013762">
    <property type="entry name" value="Integrase-like_cat_sf"/>
</dbReference>
<comment type="caution">
    <text evidence="9">The sequence shown here is derived from an EMBL/GenBank/DDBJ whole genome shotgun (WGS) entry which is preliminary data.</text>
</comment>
<dbReference type="Pfam" id="PF00589">
    <property type="entry name" value="Phage_integrase"/>
    <property type="match status" value="1"/>
</dbReference>
<dbReference type="Gene3D" id="1.10.443.10">
    <property type="entry name" value="Intergrase catalytic core"/>
    <property type="match status" value="1"/>
</dbReference>
<evidence type="ECO:0000313" key="9">
    <source>
        <dbReference type="EMBL" id="TDG03027.1"/>
    </source>
</evidence>
<evidence type="ECO:0000256" key="3">
    <source>
        <dbReference type="ARBA" id="ARBA00023125"/>
    </source>
</evidence>
<dbReference type="Gene3D" id="1.10.150.130">
    <property type="match status" value="1"/>
</dbReference>
<dbReference type="PANTHER" id="PTHR30349:SF64">
    <property type="entry name" value="PROPHAGE INTEGRASE INTD-RELATED"/>
    <property type="match status" value="1"/>
</dbReference>
<dbReference type="InterPro" id="IPR050090">
    <property type="entry name" value="Tyrosine_recombinase_XerCD"/>
</dbReference>
<evidence type="ECO:0000259" key="7">
    <source>
        <dbReference type="PROSITE" id="PS51898"/>
    </source>
</evidence>
<feature type="domain" description="Core-binding (CB)" evidence="8">
    <location>
        <begin position="148"/>
        <end position="232"/>
    </location>
</feature>
<keyword evidence="3 5" id="KW-0238">DNA-binding</keyword>
<evidence type="ECO:0000313" key="10">
    <source>
        <dbReference type="Proteomes" id="UP000295606"/>
    </source>
</evidence>
<dbReference type="PROSITE" id="PS51900">
    <property type="entry name" value="CB"/>
    <property type="match status" value="1"/>
</dbReference>
<evidence type="ECO:0000256" key="2">
    <source>
        <dbReference type="ARBA" id="ARBA00022908"/>
    </source>
</evidence>
<evidence type="ECO:0000256" key="4">
    <source>
        <dbReference type="ARBA" id="ARBA00023172"/>
    </source>
</evidence>
<protein>
    <submittedName>
        <fullName evidence="9">Integrase</fullName>
    </submittedName>
</protein>
<dbReference type="GO" id="GO:0003677">
    <property type="term" value="F:DNA binding"/>
    <property type="evidence" value="ECO:0007669"/>
    <property type="project" value="UniProtKB-UniRule"/>
</dbReference>
<organism evidence="9 10">
    <name type="scientific">Paraburkholderia guartelaensis</name>
    <dbReference type="NCBI Taxonomy" id="2546446"/>
    <lineage>
        <taxon>Bacteria</taxon>
        <taxon>Pseudomonadati</taxon>
        <taxon>Pseudomonadota</taxon>
        <taxon>Betaproteobacteria</taxon>
        <taxon>Burkholderiales</taxon>
        <taxon>Burkholderiaceae</taxon>
        <taxon>Paraburkholderia</taxon>
    </lineage>
</organism>
<gene>
    <name evidence="9" type="ORF">E1N52_36955</name>
</gene>
<name>A0A4R5L5X1_9BURK</name>
<evidence type="ECO:0000256" key="5">
    <source>
        <dbReference type="PROSITE-ProRule" id="PRU01248"/>
    </source>
</evidence>
<dbReference type="Proteomes" id="UP000295606">
    <property type="component" value="Unassembled WGS sequence"/>
</dbReference>
<keyword evidence="4" id="KW-0233">DNA recombination</keyword>